<keyword evidence="3" id="KW-1185">Reference proteome</keyword>
<dbReference type="InterPro" id="IPR015797">
    <property type="entry name" value="NUDIX_hydrolase-like_dom_sf"/>
</dbReference>
<dbReference type="Gene3D" id="3.90.79.10">
    <property type="entry name" value="Nucleoside Triphosphate Pyrophosphohydrolase"/>
    <property type="match status" value="1"/>
</dbReference>
<dbReference type="AlphaFoldDB" id="A0A814B859"/>
<dbReference type="PROSITE" id="PS51462">
    <property type="entry name" value="NUDIX"/>
    <property type="match status" value="1"/>
</dbReference>
<proteinExistence type="predicted"/>
<dbReference type="OrthoDB" id="9972248at2759"/>
<organism evidence="2 3">
    <name type="scientific">Brachionus calyciflorus</name>
    <dbReference type="NCBI Taxonomy" id="104777"/>
    <lineage>
        <taxon>Eukaryota</taxon>
        <taxon>Metazoa</taxon>
        <taxon>Spiralia</taxon>
        <taxon>Gnathifera</taxon>
        <taxon>Rotifera</taxon>
        <taxon>Eurotatoria</taxon>
        <taxon>Monogononta</taxon>
        <taxon>Pseudotrocha</taxon>
        <taxon>Ploima</taxon>
        <taxon>Brachionidae</taxon>
        <taxon>Brachionus</taxon>
    </lineage>
</organism>
<evidence type="ECO:0000259" key="1">
    <source>
        <dbReference type="PROSITE" id="PS51462"/>
    </source>
</evidence>
<dbReference type="PANTHER" id="PTHR13030:SF8">
    <property type="entry name" value="ADP-RIBOSE PYROPHOSPHATASE, MITOCHONDRIAL"/>
    <property type="match status" value="1"/>
</dbReference>
<sequence length="362" mass="41530">MFNKFLGTNCIYDEIKWLEDDEEKFCRDKNGTYKELIYICKELGLIDDNIKSNDLTLDQLREKLLDHQAFNNENSHLQKLAKETRSPTNAAFYQVGKNEKPITRSIVNDDKVSWDINFPDYKPIEYTSPIVLQQPEWADAINPKPDTKWNDLDNGVDRRSHNGKYKIRENVPINPCGRTGIIGRGLLGKWGPNHAADPIVTRWKMNADGTVSQDKNTLKPILQFVAIQRKDTGEWAIPGGMCDPGEKVSITLKREFMEEALNSLSMSDEQRKQFQDKLSNLFSNGLEIYHGYVDDPRNTDNAWMETIAFNFHDDSGLFKSIELNAGDDAGHVEWIDISSNLKLYASHKDLIKKVAQLHNAHW</sequence>
<dbReference type="InterPro" id="IPR000086">
    <property type="entry name" value="NUDIX_hydrolase_dom"/>
</dbReference>
<reference evidence="2" key="1">
    <citation type="submission" date="2021-02" db="EMBL/GenBank/DDBJ databases">
        <authorList>
            <person name="Nowell W R."/>
        </authorList>
    </citation>
    <scope>NUCLEOTIDE SEQUENCE</scope>
    <source>
        <strain evidence="2">Ploen Becks lab</strain>
    </source>
</reference>
<evidence type="ECO:0000313" key="2">
    <source>
        <dbReference type="EMBL" id="CAF0924535.1"/>
    </source>
</evidence>
<dbReference type="PANTHER" id="PTHR13030">
    <property type="entry name" value="NUDIX HYDROLASE"/>
    <property type="match status" value="1"/>
</dbReference>
<gene>
    <name evidence="2" type="ORF">OXX778_LOCUS12566</name>
</gene>
<dbReference type="InterPro" id="IPR039989">
    <property type="entry name" value="NUDT9"/>
</dbReference>
<feature type="domain" description="Nudix hydrolase" evidence="1">
    <location>
        <begin position="203"/>
        <end position="357"/>
    </location>
</feature>
<dbReference type="GO" id="GO:0047631">
    <property type="term" value="F:ADP-ribose diphosphatase activity"/>
    <property type="evidence" value="ECO:0007669"/>
    <property type="project" value="InterPro"/>
</dbReference>
<evidence type="ECO:0000313" key="3">
    <source>
        <dbReference type="Proteomes" id="UP000663879"/>
    </source>
</evidence>
<comment type="caution">
    <text evidence="2">The sequence shown here is derived from an EMBL/GenBank/DDBJ whole genome shotgun (WGS) entry which is preliminary data.</text>
</comment>
<dbReference type="EMBL" id="CAJNOC010002296">
    <property type="protein sequence ID" value="CAF0924535.1"/>
    <property type="molecule type" value="Genomic_DNA"/>
</dbReference>
<accession>A0A814B859</accession>
<dbReference type="FunFam" id="3.90.79.10:FF:000021">
    <property type="entry name" value="ADP-ribose pyrophosphatase, mitochondrial isoform X1"/>
    <property type="match status" value="1"/>
</dbReference>
<dbReference type="CDD" id="cd03670">
    <property type="entry name" value="NUDIX_ADPRase_Nudt9"/>
    <property type="match status" value="1"/>
</dbReference>
<dbReference type="Pfam" id="PF00293">
    <property type="entry name" value="NUDIX"/>
    <property type="match status" value="1"/>
</dbReference>
<dbReference type="Pfam" id="PF25969">
    <property type="entry name" value="NUDT9_N"/>
    <property type="match status" value="1"/>
</dbReference>
<dbReference type="Proteomes" id="UP000663879">
    <property type="component" value="Unassembled WGS sequence"/>
</dbReference>
<dbReference type="SUPFAM" id="SSF55811">
    <property type="entry name" value="Nudix"/>
    <property type="match status" value="1"/>
</dbReference>
<name>A0A814B859_9BILA</name>
<protein>
    <recommendedName>
        <fullName evidence="1">Nudix hydrolase domain-containing protein</fullName>
    </recommendedName>
</protein>